<feature type="non-terminal residue" evidence="1">
    <location>
        <position position="1"/>
    </location>
</feature>
<dbReference type="Proteomes" id="UP000790709">
    <property type="component" value="Unassembled WGS sequence"/>
</dbReference>
<gene>
    <name evidence="1" type="ORF">BV22DRAFT_1178038</name>
</gene>
<sequence>FGSVTDSSATDWSKSHYGLSTQAFSKDIAEILLAPVDEMDVEMKPDGLIYLPEIKYRRVLNKAFGPGAWGLSPRSETNVGRKVVSREYALVAREGKPCLLYDLHAADMQAIAHGEQESSWSLRYPDRLRGLQKQHAYGVLEGLGYRNRTMGPPFHPRVQGKVLR</sequence>
<comment type="caution">
    <text evidence="1">The sequence shown here is derived from an EMBL/GenBank/DDBJ whole genome shotgun (WGS) entry which is preliminary data.</text>
</comment>
<keyword evidence="2" id="KW-1185">Reference proteome</keyword>
<accession>A0ACB8B7W4</accession>
<name>A0ACB8B7W4_9AGAM</name>
<organism evidence="1 2">
    <name type="scientific">Leucogyrophana mollusca</name>
    <dbReference type="NCBI Taxonomy" id="85980"/>
    <lineage>
        <taxon>Eukaryota</taxon>
        <taxon>Fungi</taxon>
        <taxon>Dikarya</taxon>
        <taxon>Basidiomycota</taxon>
        <taxon>Agaricomycotina</taxon>
        <taxon>Agaricomycetes</taxon>
        <taxon>Agaricomycetidae</taxon>
        <taxon>Boletales</taxon>
        <taxon>Boletales incertae sedis</taxon>
        <taxon>Leucogyrophana</taxon>
    </lineage>
</organism>
<evidence type="ECO:0000313" key="2">
    <source>
        <dbReference type="Proteomes" id="UP000790709"/>
    </source>
</evidence>
<proteinExistence type="predicted"/>
<dbReference type="EMBL" id="MU266530">
    <property type="protein sequence ID" value="KAH7921364.1"/>
    <property type="molecule type" value="Genomic_DNA"/>
</dbReference>
<protein>
    <submittedName>
        <fullName evidence="1">Mgm101p-domain-containing protein</fullName>
    </submittedName>
</protein>
<evidence type="ECO:0000313" key="1">
    <source>
        <dbReference type="EMBL" id="KAH7921364.1"/>
    </source>
</evidence>
<reference evidence="1" key="1">
    <citation type="journal article" date="2021" name="New Phytol.">
        <title>Evolutionary innovations through gain and loss of genes in the ectomycorrhizal Boletales.</title>
        <authorList>
            <person name="Wu G."/>
            <person name="Miyauchi S."/>
            <person name="Morin E."/>
            <person name="Kuo A."/>
            <person name="Drula E."/>
            <person name="Varga T."/>
            <person name="Kohler A."/>
            <person name="Feng B."/>
            <person name="Cao Y."/>
            <person name="Lipzen A."/>
            <person name="Daum C."/>
            <person name="Hundley H."/>
            <person name="Pangilinan J."/>
            <person name="Johnson J."/>
            <person name="Barry K."/>
            <person name="LaButti K."/>
            <person name="Ng V."/>
            <person name="Ahrendt S."/>
            <person name="Min B."/>
            <person name="Choi I.G."/>
            <person name="Park H."/>
            <person name="Plett J.M."/>
            <person name="Magnuson J."/>
            <person name="Spatafora J.W."/>
            <person name="Nagy L.G."/>
            <person name="Henrissat B."/>
            <person name="Grigoriev I.V."/>
            <person name="Yang Z.L."/>
            <person name="Xu J."/>
            <person name="Martin F.M."/>
        </authorList>
    </citation>
    <scope>NUCLEOTIDE SEQUENCE</scope>
    <source>
        <strain evidence="1">KUC20120723A-06</strain>
    </source>
</reference>